<dbReference type="EMBL" id="QKTW01000022">
    <property type="protein sequence ID" value="PZF71665.1"/>
    <property type="molecule type" value="Genomic_DNA"/>
</dbReference>
<gene>
    <name evidence="2" type="ORF">DN068_16485</name>
</gene>
<sequence length="157" mass="18197">MRLEFAIPALELSTAATFLLVFNNRMLHASQHIRELTERYKQSRDSKIVGQVRKMHRQVLLLRDIKIVTIISIILCVVTMLLMFNKQMANATIAFMISLIALGIALVLTVVELITATNTLNYALDKRMKSNYPFLNLRRLFKRPSFDEQLFKEEILN</sequence>
<evidence type="ECO:0000313" key="2">
    <source>
        <dbReference type="EMBL" id="PZF71665.1"/>
    </source>
</evidence>
<feature type="transmembrane region" description="Helical" evidence="1">
    <location>
        <begin position="6"/>
        <end position="24"/>
    </location>
</feature>
<proteinExistence type="predicted"/>
<accession>A0A2W2A8N1</accession>
<keyword evidence="1" id="KW-1133">Transmembrane helix</keyword>
<protein>
    <recommendedName>
        <fullName evidence="4">DUF2721 domain-containing protein</fullName>
    </recommendedName>
</protein>
<dbReference type="Proteomes" id="UP000248745">
    <property type="component" value="Unassembled WGS sequence"/>
</dbReference>
<keyword evidence="1" id="KW-0812">Transmembrane</keyword>
<evidence type="ECO:0000313" key="3">
    <source>
        <dbReference type="Proteomes" id="UP000248745"/>
    </source>
</evidence>
<name>A0A2W2A8N1_9BACT</name>
<dbReference type="RefSeq" id="WP_111000039.1">
    <property type="nucleotide sequence ID" value="NZ_QKTW01000022.1"/>
</dbReference>
<reference evidence="2 3" key="1">
    <citation type="submission" date="2018-06" db="EMBL/GenBank/DDBJ databases">
        <title>Mucibacter soli gen. nov., sp. nov., a new member of the family Chitinophagaceae producing mucin.</title>
        <authorList>
            <person name="Kim M.-K."/>
            <person name="Park S."/>
            <person name="Kim T.-S."/>
            <person name="Joung Y."/>
            <person name="Han J.-H."/>
            <person name="Kim S.B."/>
        </authorList>
    </citation>
    <scope>NUCLEOTIDE SEQUENCE [LARGE SCALE GENOMIC DNA]</scope>
    <source>
        <strain evidence="2 3">R1-15</strain>
    </source>
</reference>
<evidence type="ECO:0008006" key="4">
    <source>
        <dbReference type="Google" id="ProtNLM"/>
    </source>
</evidence>
<organism evidence="2 3">
    <name type="scientific">Taibaiella soli</name>
    <dbReference type="NCBI Taxonomy" id="1649169"/>
    <lineage>
        <taxon>Bacteria</taxon>
        <taxon>Pseudomonadati</taxon>
        <taxon>Bacteroidota</taxon>
        <taxon>Chitinophagia</taxon>
        <taxon>Chitinophagales</taxon>
        <taxon>Chitinophagaceae</taxon>
        <taxon>Taibaiella</taxon>
    </lineage>
</organism>
<feature type="transmembrane region" description="Helical" evidence="1">
    <location>
        <begin position="91"/>
        <end position="120"/>
    </location>
</feature>
<comment type="caution">
    <text evidence="2">The sequence shown here is derived from an EMBL/GenBank/DDBJ whole genome shotgun (WGS) entry which is preliminary data.</text>
</comment>
<evidence type="ECO:0000256" key="1">
    <source>
        <dbReference type="SAM" id="Phobius"/>
    </source>
</evidence>
<keyword evidence="3" id="KW-1185">Reference proteome</keyword>
<dbReference type="OrthoDB" id="9813525at2"/>
<dbReference type="InterPro" id="IPR021279">
    <property type="entry name" value="DUF2721"/>
</dbReference>
<feature type="transmembrane region" description="Helical" evidence="1">
    <location>
        <begin position="65"/>
        <end position="85"/>
    </location>
</feature>
<keyword evidence="1" id="KW-0472">Membrane</keyword>
<dbReference type="AlphaFoldDB" id="A0A2W2A8N1"/>
<dbReference type="Pfam" id="PF11026">
    <property type="entry name" value="DUF2721"/>
    <property type="match status" value="1"/>
</dbReference>